<name>A0A6L5Z1N7_9RHOB</name>
<reference evidence="2 3" key="1">
    <citation type="submission" date="2019-10" db="EMBL/GenBank/DDBJ databases">
        <title>Cognatihalovulum marinum gen. nov. sp. nov., a new member of the family Rhodobacteraceae isolated from deep seawater of the Northwest Indian Ocean.</title>
        <authorList>
            <person name="Ruan C."/>
            <person name="Wang J."/>
            <person name="Zheng X."/>
            <person name="Song L."/>
            <person name="Zhu Y."/>
            <person name="Huang Y."/>
            <person name="Lu Z."/>
            <person name="Du W."/>
            <person name="Huang L."/>
            <person name="Dai X."/>
        </authorList>
    </citation>
    <scope>NUCLEOTIDE SEQUENCE [LARGE SCALE GENOMIC DNA]</scope>
    <source>
        <strain evidence="2 3">2CG4</strain>
    </source>
</reference>
<proteinExistence type="predicted"/>
<feature type="transmembrane region" description="Helical" evidence="1">
    <location>
        <begin position="171"/>
        <end position="189"/>
    </location>
</feature>
<evidence type="ECO:0000313" key="2">
    <source>
        <dbReference type="EMBL" id="MSU90199.1"/>
    </source>
</evidence>
<evidence type="ECO:0008006" key="4">
    <source>
        <dbReference type="Google" id="ProtNLM"/>
    </source>
</evidence>
<dbReference type="EMBL" id="WIND01000007">
    <property type="protein sequence ID" value="MSU90199.1"/>
    <property type="molecule type" value="Genomic_DNA"/>
</dbReference>
<feature type="transmembrane region" description="Helical" evidence="1">
    <location>
        <begin position="129"/>
        <end position="151"/>
    </location>
</feature>
<comment type="caution">
    <text evidence="2">The sequence shown here is derived from an EMBL/GenBank/DDBJ whole genome shotgun (WGS) entry which is preliminary data.</text>
</comment>
<keyword evidence="1" id="KW-0812">Transmembrane</keyword>
<dbReference type="AlphaFoldDB" id="A0A6L5Z1N7"/>
<feature type="transmembrane region" description="Helical" evidence="1">
    <location>
        <begin position="90"/>
        <end position="117"/>
    </location>
</feature>
<dbReference type="Proteomes" id="UP000474957">
    <property type="component" value="Unassembled WGS sequence"/>
</dbReference>
<feature type="transmembrane region" description="Helical" evidence="1">
    <location>
        <begin position="38"/>
        <end position="55"/>
    </location>
</feature>
<dbReference type="RefSeq" id="WP_154446674.1">
    <property type="nucleotide sequence ID" value="NZ_WIND01000007.1"/>
</dbReference>
<dbReference type="InterPro" id="IPR014509">
    <property type="entry name" value="YjdF-like"/>
</dbReference>
<organism evidence="2 3">
    <name type="scientific">Halovulum marinum</name>
    <dbReference type="NCBI Taxonomy" id="2662447"/>
    <lineage>
        <taxon>Bacteria</taxon>
        <taxon>Pseudomonadati</taxon>
        <taxon>Pseudomonadota</taxon>
        <taxon>Alphaproteobacteria</taxon>
        <taxon>Rhodobacterales</taxon>
        <taxon>Paracoccaceae</taxon>
        <taxon>Halovulum</taxon>
    </lineage>
</organism>
<protein>
    <recommendedName>
        <fullName evidence="4">Membrane protein YjdF</fullName>
    </recommendedName>
</protein>
<sequence>MPSSGRKILSRAQTAKLIVATAAVAALASTITGRWSLVFISLVTLALALVPIAFAQGLGLRLPVAFVVWIVAFVFGAIFMGEAFDFYEKVWWWDIALHGFSAVGFGLLGFLFAFMLFEGDSFAAPATALAVISFAFGISIGTLWEIFEYGVDQVFGANMQKSGLDDTMGDLMVDTLGAAAGAASGYLYLKGRDYLAAGLIAEFIEHNRALYRKARFRRRR</sequence>
<keyword evidence="1" id="KW-1133">Transmembrane helix</keyword>
<evidence type="ECO:0000313" key="3">
    <source>
        <dbReference type="Proteomes" id="UP000474957"/>
    </source>
</evidence>
<keyword evidence="1" id="KW-0472">Membrane</keyword>
<evidence type="ECO:0000256" key="1">
    <source>
        <dbReference type="SAM" id="Phobius"/>
    </source>
</evidence>
<keyword evidence="3" id="KW-1185">Reference proteome</keyword>
<accession>A0A6L5Z1N7</accession>
<gene>
    <name evidence="2" type="ORF">GE300_11310</name>
</gene>
<dbReference type="Pfam" id="PF09997">
    <property type="entry name" value="DUF2238"/>
    <property type="match status" value="1"/>
</dbReference>
<feature type="transmembrane region" description="Helical" evidence="1">
    <location>
        <begin position="62"/>
        <end position="84"/>
    </location>
</feature>